<protein>
    <submittedName>
        <fullName evidence="1">Transmembrane protein, putative</fullName>
    </submittedName>
</protein>
<dbReference type="RefSeq" id="XP_001022985.1">
    <property type="nucleotide sequence ID" value="XM_001022985.3"/>
</dbReference>
<dbReference type="GeneID" id="7836205"/>
<keyword evidence="2" id="KW-1185">Reference proteome</keyword>
<keyword evidence="1" id="KW-0812">Transmembrane</keyword>
<organism evidence="1 2">
    <name type="scientific">Tetrahymena thermophila (strain SB210)</name>
    <dbReference type="NCBI Taxonomy" id="312017"/>
    <lineage>
        <taxon>Eukaryota</taxon>
        <taxon>Sar</taxon>
        <taxon>Alveolata</taxon>
        <taxon>Ciliophora</taxon>
        <taxon>Intramacronucleata</taxon>
        <taxon>Oligohymenophorea</taxon>
        <taxon>Hymenostomatida</taxon>
        <taxon>Tetrahymenina</taxon>
        <taxon>Tetrahymenidae</taxon>
        <taxon>Tetrahymena</taxon>
    </lineage>
</organism>
<dbReference type="Proteomes" id="UP000009168">
    <property type="component" value="Unassembled WGS sequence"/>
</dbReference>
<accession>I7M399</accession>
<reference evidence="2" key="1">
    <citation type="journal article" date="2006" name="PLoS Biol.">
        <title>Macronuclear genome sequence of the ciliate Tetrahymena thermophila, a model eukaryote.</title>
        <authorList>
            <person name="Eisen J.A."/>
            <person name="Coyne R.S."/>
            <person name="Wu M."/>
            <person name="Wu D."/>
            <person name="Thiagarajan M."/>
            <person name="Wortman J.R."/>
            <person name="Badger J.H."/>
            <person name="Ren Q."/>
            <person name="Amedeo P."/>
            <person name="Jones K.M."/>
            <person name="Tallon L.J."/>
            <person name="Delcher A.L."/>
            <person name="Salzberg S.L."/>
            <person name="Silva J.C."/>
            <person name="Haas B.J."/>
            <person name="Majoros W.H."/>
            <person name="Farzad M."/>
            <person name="Carlton J.M."/>
            <person name="Smith R.K. Jr."/>
            <person name="Garg J."/>
            <person name="Pearlman R.E."/>
            <person name="Karrer K.M."/>
            <person name="Sun L."/>
            <person name="Manning G."/>
            <person name="Elde N.C."/>
            <person name="Turkewitz A.P."/>
            <person name="Asai D.J."/>
            <person name="Wilkes D.E."/>
            <person name="Wang Y."/>
            <person name="Cai H."/>
            <person name="Collins K."/>
            <person name="Stewart B.A."/>
            <person name="Lee S.R."/>
            <person name="Wilamowska K."/>
            <person name="Weinberg Z."/>
            <person name="Ruzzo W.L."/>
            <person name="Wloga D."/>
            <person name="Gaertig J."/>
            <person name="Frankel J."/>
            <person name="Tsao C.-C."/>
            <person name="Gorovsky M.A."/>
            <person name="Keeling P.J."/>
            <person name="Waller R.F."/>
            <person name="Patron N.J."/>
            <person name="Cherry J.M."/>
            <person name="Stover N.A."/>
            <person name="Krieger C.J."/>
            <person name="del Toro C."/>
            <person name="Ryder H.F."/>
            <person name="Williamson S.C."/>
            <person name="Barbeau R.A."/>
            <person name="Hamilton E.P."/>
            <person name="Orias E."/>
        </authorList>
    </citation>
    <scope>NUCLEOTIDE SEQUENCE [LARGE SCALE GENOMIC DNA]</scope>
    <source>
        <strain evidence="2">SB210</strain>
    </source>
</reference>
<proteinExistence type="predicted"/>
<dbReference type="KEGG" id="tet:TTHERM_00348300"/>
<dbReference type="HOGENOM" id="CLU_1491957_0_0_1"/>
<name>I7M399_TETTS</name>
<dbReference type="AlphaFoldDB" id="I7M399"/>
<sequence length="181" mass="20972">MKRQQAFNYQILVILIFVGINFSLADTDPIFHDKNNIQQFLKGYLEGLKLEVNELELSSITDQQFALDEFQLGLDYQGLSILIKEKEKEGLEHICDALIKLEEQLPKKSRSLLKLVQISLEVFGNYSKYVAAKEKYEQIYPDRDVSSFLWDALDFISLNNNFHLSGQMVAKIILELHPLLF</sequence>
<evidence type="ECO:0000313" key="2">
    <source>
        <dbReference type="Proteomes" id="UP000009168"/>
    </source>
</evidence>
<gene>
    <name evidence="1" type="ORF">TTHERM_00348300</name>
</gene>
<dbReference type="EMBL" id="GG662523">
    <property type="protein sequence ID" value="EAS02740.1"/>
    <property type="molecule type" value="Genomic_DNA"/>
</dbReference>
<keyword evidence="1" id="KW-0472">Membrane</keyword>
<evidence type="ECO:0000313" key="1">
    <source>
        <dbReference type="EMBL" id="EAS02740.1"/>
    </source>
</evidence>
<dbReference type="InParanoid" id="I7M399"/>